<evidence type="ECO:0000313" key="1">
    <source>
        <dbReference type="EMBL" id="KKN02268.1"/>
    </source>
</evidence>
<accession>A0A0F9QAA4</accession>
<name>A0A0F9QAA4_9ZZZZ</name>
<sequence>MRDERERFKGQSLSGFLSRFYNAQDWNLWALAMRDAEWYIEQLLCGEWESRIESGFEDEAMRLIISSETTKEYKILKEGLFQYWYGDKWESLSDINWIPLMYGDHTIKLPLSREAVIIDKQDIMDIRLHRDFS</sequence>
<dbReference type="AlphaFoldDB" id="A0A0F9QAA4"/>
<organism evidence="1">
    <name type="scientific">marine sediment metagenome</name>
    <dbReference type="NCBI Taxonomy" id="412755"/>
    <lineage>
        <taxon>unclassified sequences</taxon>
        <taxon>metagenomes</taxon>
        <taxon>ecological metagenomes</taxon>
    </lineage>
</organism>
<gene>
    <name evidence="1" type="ORF">LCGC14_1119460</name>
</gene>
<dbReference type="EMBL" id="LAZR01005168">
    <property type="protein sequence ID" value="KKN02268.1"/>
    <property type="molecule type" value="Genomic_DNA"/>
</dbReference>
<protein>
    <submittedName>
        <fullName evidence="1">Uncharacterized protein</fullName>
    </submittedName>
</protein>
<reference evidence="1" key="1">
    <citation type="journal article" date="2015" name="Nature">
        <title>Complex archaea that bridge the gap between prokaryotes and eukaryotes.</title>
        <authorList>
            <person name="Spang A."/>
            <person name="Saw J.H."/>
            <person name="Jorgensen S.L."/>
            <person name="Zaremba-Niedzwiedzka K."/>
            <person name="Martijn J."/>
            <person name="Lind A.E."/>
            <person name="van Eijk R."/>
            <person name="Schleper C."/>
            <person name="Guy L."/>
            <person name="Ettema T.J."/>
        </authorList>
    </citation>
    <scope>NUCLEOTIDE SEQUENCE</scope>
</reference>
<proteinExistence type="predicted"/>
<comment type="caution">
    <text evidence="1">The sequence shown here is derived from an EMBL/GenBank/DDBJ whole genome shotgun (WGS) entry which is preliminary data.</text>
</comment>